<dbReference type="GeneID" id="12984026"/>
<organism evidence="2 3">
    <name type="scientific">Pyricularia oryzae (strain 70-15 / ATCC MYA-4617 / FGSC 8958)</name>
    <name type="common">Rice blast fungus</name>
    <name type="synonym">Magnaporthe oryzae</name>
    <dbReference type="NCBI Taxonomy" id="242507"/>
    <lineage>
        <taxon>Eukaryota</taxon>
        <taxon>Fungi</taxon>
        <taxon>Dikarya</taxon>
        <taxon>Ascomycota</taxon>
        <taxon>Pezizomycotina</taxon>
        <taxon>Sordariomycetes</taxon>
        <taxon>Sordariomycetidae</taxon>
        <taxon>Magnaporthales</taxon>
        <taxon>Pyriculariaceae</taxon>
        <taxon>Pyricularia</taxon>
    </lineage>
</organism>
<evidence type="ECO:0000313" key="3">
    <source>
        <dbReference type="Proteomes" id="UP000009058"/>
    </source>
</evidence>
<dbReference type="EMBL" id="CM001235">
    <property type="protein sequence ID" value="EHA48540.1"/>
    <property type="molecule type" value="Genomic_DNA"/>
</dbReference>
<gene>
    <name evidence="2" type="ORF">MGG_17361</name>
</gene>
<dbReference type="RefSeq" id="XP_003718124.1">
    <property type="nucleotide sequence ID" value="XM_003718076.1"/>
</dbReference>
<dbReference type="AlphaFoldDB" id="G4NE05"/>
<reference key="2">
    <citation type="submission" date="2011-05" db="EMBL/GenBank/DDBJ databases">
        <title>The Genome Sequence of Magnaporthe oryzae 70-15.</title>
        <authorList>
            <consortium name="The Broad Institute Genome Sequencing Platform"/>
            <person name="Ma L.-J."/>
            <person name="Dead R."/>
            <person name="Young S.K."/>
            <person name="Zeng Q."/>
            <person name="Gargeya S."/>
            <person name="Fitzgerald M."/>
            <person name="Haas B."/>
            <person name="Abouelleil A."/>
            <person name="Alvarado L."/>
            <person name="Arachchi H.M."/>
            <person name="Berlin A."/>
            <person name="Brown A."/>
            <person name="Chapman S.B."/>
            <person name="Chen Z."/>
            <person name="Dunbar C."/>
            <person name="Freedman E."/>
            <person name="Gearin G."/>
            <person name="Gellesch M."/>
            <person name="Goldberg J."/>
            <person name="Griggs A."/>
            <person name="Gujja S."/>
            <person name="Heiman D."/>
            <person name="Howarth C."/>
            <person name="Larson L."/>
            <person name="Lui A."/>
            <person name="MacDonald P.J.P."/>
            <person name="Mehta T."/>
            <person name="Montmayeur A."/>
            <person name="Murphy C."/>
            <person name="Neiman D."/>
            <person name="Pearson M."/>
            <person name="Priest M."/>
            <person name="Roberts A."/>
            <person name="Saif S."/>
            <person name="Shea T."/>
            <person name="Shenoy N."/>
            <person name="Sisk P."/>
            <person name="Stolte C."/>
            <person name="Sykes S."/>
            <person name="Yandava C."/>
            <person name="Wortman J."/>
            <person name="Nusbaum C."/>
            <person name="Birren B."/>
        </authorList>
    </citation>
    <scope>NUCLEOTIDE SEQUENCE</scope>
    <source>
        <strain>70-15</strain>
    </source>
</reference>
<proteinExistence type="predicted"/>
<feature type="compositionally biased region" description="Basic residues" evidence="1">
    <location>
        <begin position="91"/>
        <end position="103"/>
    </location>
</feature>
<sequence length="103" mass="11262">MNRRAAGEGVCEQQNRTGGHICTANLCTAEQTRGGAALVLNRSQSVRAGTNGRRLSRSYGKPKMSTSRYARGCHEERDIAKDSNCPDFRGRGGKRGPLRVQRV</sequence>
<dbReference type="OrthoDB" id="10424093at2759"/>
<dbReference type="Proteomes" id="UP000009058">
    <property type="component" value="Chromosome 5"/>
</dbReference>
<protein>
    <submittedName>
        <fullName evidence="2">Uncharacterized protein</fullName>
    </submittedName>
</protein>
<dbReference type="KEGG" id="mgr:MGG_17361"/>
<dbReference type="HOGENOM" id="CLU_2264276_0_0_1"/>
<keyword evidence="3" id="KW-1185">Reference proteome</keyword>
<accession>G4NE05</accession>
<evidence type="ECO:0000313" key="2">
    <source>
        <dbReference type="EMBL" id="EHA48540.1"/>
    </source>
</evidence>
<name>G4NE05_PYRO7</name>
<reference evidence="2 3" key="1">
    <citation type="journal article" date="2005" name="Nature">
        <title>The genome sequence of the rice blast fungus Magnaporthe grisea.</title>
        <authorList>
            <person name="Dean R.A."/>
            <person name="Talbot N.J."/>
            <person name="Ebbole D.J."/>
            <person name="Farman M.L."/>
            <person name="Mitchell T.K."/>
            <person name="Orbach M.J."/>
            <person name="Thon M."/>
            <person name="Kulkarni R."/>
            <person name="Xu J.R."/>
            <person name="Pan H."/>
            <person name="Read N.D."/>
            <person name="Lee Y.H."/>
            <person name="Carbone I."/>
            <person name="Brown D."/>
            <person name="Oh Y.Y."/>
            <person name="Donofrio N."/>
            <person name="Jeong J.S."/>
            <person name="Soanes D.M."/>
            <person name="Djonovic S."/>
            <person name="Kolomiets E."/>
            <person name="Rehmeyer C."/>
            <person name="Li W."/>
            <person name="Harding M."/>
            <person name="Kim S."/>
            <person name="Lebrun M.H."/>
            <person name="Bohnert H."/>
            <person name="Coughlan S."/>
            <person name="Butler J."/>
            <person name="Calvo S."/>
            <person name="Ma L.J."/>
            <person name="Nicol R."/>
            <person name="Purcell S."/>
            <person name="Nusbaum C."/>
            <person name="Galagan J.E."/>
            <person name="Birren B.W."/>
        </authorList>
    </citation>
    <scope>NUCLEOTIDE SEQUENCE [LARGE SCALE GENOMIC DNA]</scope>
    <source>
        <strain evidence="3">70-15 / ATCC MYA-4617 / FGSC 8958</strain>
    </source>
</reference>
<dbReference type="InParanoid" id="G4NE05"/>
<feature type="compositionally biased region" description="Basic and acidic residues" evidence="1">
    <location>
        <begin position="72"/>
        <end position="81"/>
    </location>
</feature>
<evidence type="ECO:0000256" key="1">
    <source>
        <dbReference type="SAM" id="MobiDB-lite"/>
    </source>
</evidence>
<feature type="region of interest" description="Disordered" evidence="1">
    <location>
        <begin position="48"/>
        <end position="103"/>
    </location>
</feature>
<dbReference type="VEuPathDB" id="FungiDB:MGG_17361"/>